<accession>A0ACC1T469</accession>
<reference evidence="1" key="1">
    <citation type="submission" date="2022-07" db="EMBL/GenBank/DDBJ databases">
        <title>Genome Sequence of Phlebia brevispora.</title>
        <authorList>
            <person name="Buettner E."/>
        </authorList>
    </citation>
    <scope>NUCLEOTIDE SEQUENCE</scope>
    <source>
        <strain evidence="1">MPL23</strain>
    </source>
</reference>
<evidence type="ECO:0000313" key="1">
    <source>
        <dbReference type="EMBL" id="KAJ3552465.1"/>
    </source>
</evidence>
<evidence type="ECO:0000313" key="2">
    <source>
        <dbReference type="Proteomes" id="UP001148662"/>
    </source>
</evidence>
<gene>
    <name evidence="1" type="ORF">NM688_g4139</name>
</gene>
<comment type="caution">
    <text evidence="1">The sequence shown here is derived from an EMBL/GenBank/DDBJ whole genome shotgun (WGS) entry which is preliminary data.</text>
</comment>
<protein>
    <submittedName>
        <fullName evidence="1">Uncharacterized protein</fullName>
    </submittedName>
</protein>
<dbReference type="Proteomes" id="UP001148662">
    <property type="component" value="Unassembled WGS sequence"/>
</dbReference>
<dbReference type="EMBL" id="JANHOG010000657">
    <property type="protein sequence ID" value="KAJ3552465.1"/>
    <property type="molecule type" value="Genomic_DNA"/>
</dbReference>
<keyword evidence="2" id="KW-1185">Reference proteome</keyword>
<sequence length="750" mass="84048">MVPSFSCTGLPKVVVRSSEEVPLPVSGMSEGATGEPNPIPVSYAVVAVAALHLRSIRCERFLGRDLSIIRGPRATGHEITLDPTTALCMSPWSVTDLSALVTGGTVIAADSWKERVRRAWRDNEEVNFGDGLVGCSIPGTKYIATSPNSKYIPVPIIGEVQISLQPDGHYGLVDPLVHPQVLDERTRYPWMAAIQRPPPPTDPRAALWHIATKNDFKAAEKSAIPVLGLFSDEMFQTLQNLHAKTLDTIFRSRSIFGDNPEYKWMCMALTSAYARLSFPATFRDLVRQWACYRRATLYLLAWLHYYNGVTPFSVARVVDRLSLDSYMGCFTTSPNVVQKLMNVDIPVWFLRPSSSLASCHVVRDFCALEVPMKHLPISDDSIPSLTMELSGRMAAVVNIGDSHLEWIAHESSTYLDLERHPFPTITPRGLSAAISRRPELPLLRASAAQISPVLLSESDRKKFDMFAHPCIPTANQQWLKAMNDIDKFRRIPDSQVIGYFVPDARQLVNTTTEVRQKQFVCNWLRVQMPWGAALQSSGLYTIGPLKPSLWREYLNLSGTLEHMALAKKSSQLLQDVIVIFQNVFGTTALDLSGPATWLGTDASVVIDDEWQKLCRQVTWEVSEVAFRCELVELDRKIISSSTDPVLAGERAALIAKVFPPGRRLFLHEEFPSRAAGLNAPSYRQRAPYLDAFRQVISHWPDVPPILLLCQFVRMSPSQADLREYQMYKFYCQTFLNVCGRAPVIPRHIPI</sequence>
<organism evidence="1 2">
    <name type="scientific">Phlebia brevispora</name>
    <dbReference type="NCBI Taxonomy" id="194682"/>
    <lineage>
        <taxon>Eukaryota</taxon>
        <taxon>Fungi</taxon>
        <taxon>Dikarya</taxon>
        <taxon>Basidiomycota</taxon>
        <taxon>Agaricomycotina</taxon>
        <taxon>Agaricomycetes</taxon>
        <taxon>Polyporales</taxon>
        <taxon>Meruliaceae</taxon>
        <taxon>Phlebia</taxon>
    </lineage>
</organism>
<name>A0ACC1T469_9APHY</name>
<proteinExistence type="predicted"/>